<evidence type="ECO:0000313" key="3">
    <source>
        <dbReference type="EnsemblMetazoa" id="XP_014247362.1"/>
    </source>
</evidence>
<feature type="region of interest" description="Disordered" evidence="2">
    <location>
        <begin position="220"/>
        <end position="292"/>
    </location>
</feature>
<feature type="compositionally biased region" description="Polar residues" evidence="2">
    <location>
        <begin position="127"/>
        <end position="138"/>
    </location>
</feature>
<dbReference type="GeneID" id="106665460"/>
<keyword evidence="4" id="KW-1185">Reference proteome</keyword>
<organism evidence="3 4">
    <name type="scientific">Cimex lectularius</name>
    <name type="common">Bed bug</name>
    <name type="synonym">Acanthia lectularia</name>
    <dbReference type="NCBI Taxonomy" id="79782"/>
    <lineage>
        <taxon>Eukaryota</taxon>
        <taxon>Metazoa</taxon>
        <taxon>Ecdysozoa</taxon>
        <taxon>Arthropoda</taxon>
        <taxon>Hexapoda</taxon>
        <taxon>Insecta</taxon>
        <taxon>Pterygota</taxon>
        <taxon>Neoptera</taxon>
        <taxon>Paraneoptera</taxon>
        <taxon>Hemiptera</taxon>
        <taxon>Heteroptera</taxon>
        <taxon>Panheteroptera</taxon>
        <taxon>Cimicomorpha</taxon>
        <taxon>Cimicidae</taxon>
        <taxon>Cimex</taxon>
    </lineage>
</organism>
<name>A0A8I6TDN3_CIMLE</name>
<evidence type="ECO:0000256" key="1">
    <source>
        <dbReference type="SAM" id="Coils"/>
    </source>
</evidence>
<proteinExistence type="predicted"/>
<feature type="compositionally biased region" description="Polar residues" evidence="2">
    <location>
        <begin position="222"/>
        <end position="233"/>
    </location>
</feature>
<dbReference type="Proteomes" id="UP000494040">
    <property type="component" value="Unassembled WGS sequence"/>
</dbReference>
<protein>
    <submittedName>
        <fullName evidence="3">Uncharacterized protein</fullName>
    </submittedName>
</protein>
<dbReference type="KEGG" id="clec:106665460"/>
<dbReference type="RefSeq" id="XP_014247362.1">
    <property type="nucleotide sequence ID" value="XM_014391876.1"/>
</dbReference>
<feature type="region of interest" description="Disordered" evidence="2">
    <location>
        <begin position="307"/>
        <end position="391"/>
    </location>
</feature>
<reference evidence="3" key="1">
    <citation type="submission" date="2022-01" db="UniProtKB">
        <authorList>
            <consortium name="EnsemblMetazoa"/>
        </authorList>
    </citation>
    <scope>IDENTIFICATION</scope>
</reference>
<feature type="region of interest" description="Disordered" evidence="2">
    <location>
        <begin position="123"/>
        <end position="144"/>
    </location>
</feature>
<evidence type="ECO:0000313" key="4">
    <source>
        <dbReference type="Proteomes" id="UP000494040"/>
    </source>
</evidence>
<evidence type="ECO:0000256" key="2">
    <source>
        <dbReference type="SAM" id="MobiDB-lite"/>
    </source>
</evidence>
<feature type="coiled-coil region" evidence="1">
    <location>
        <begin position="2"/>
        <end position="50"/>
    </location>
</feature>
<dbReference type="AlphaFoldDB" id="A0A8I6TDN3"/>
<dbReference type="EnsemblMetazoa" id="XM_014391876.1">
    <property type="protein sequence ID" value="XP_014247362.1"/>
    <property type="gene ID" value="LOC106665460"/>
</dbReference>
<feature type="compositionally biased region" description="Low complexity" evidence="2">
    <location>
        <begin position="245"/>
        <end position="266"/>
    </location>
</feature>
<keyword evidence="1" id="KW-0175">Coiled coil</keyword>
<sequence length="391" mass="44916">MQAQLKKRLRMVLRRLANLNEAHQKAQEMNNELINKVVESELALSKAKSENFMLTKKTLDLMFTLSLNISENNKLKQLLQKLDVDTNKALTTVGEISSVLLNTKHCLTDNQNLFKKSGEISLKENSRNSGNTPTNISNKFKKSESQTMNSVATIKSLKRNSQELYARKKNDREFKIYCGIEDNLSPITEIISPQVLSEIRYRRTLGRRFLDLESRKDKENKNNSFNQVQTLAQSELDDNEKIRKSSTSSNNENSSKSQSSNSSNQSIDNTPKKKRTSYSKNSNTSKQRSISAKLSCTSELGVEQNNLKLQRKEASTTFEEVTETQSKRTRRRRVQTGSTKDCQSKKRRSITDERLSESNLYSFNKEKENRGSGSRRSQRTKTKVTYNEYFL</sequence>
<feature type="compositionally biased region" description="Polar residues" evidence="2">
    <location>
        <begin position="278"/>
        <end position="292"/>
    </location>
</feature>
<accession>A0A8I6TDN3</accession>